<feature type="domain" description="PurM-like N-terminal" evidence="1">
    <location>
        <begin position="23"/>
        <end position="133"/>
    </location>
</feature>
<dbReference type="AlphaFoldDB" id="A0A381P7C3"/>
<dbReference type="InterPro" id="IPR036921">
    <property type="entry name" value="PurM-like_N_sf"/>
</dbReference>
<name>A0A381P7C3_9ZZZZ</name>
<evidence type="ECO:0008006" key="4">
    <source>
        <dbReference type="Google" id="ProtNLM"/>
    </source>
</evidence>
<dbReference type="PANTHER" id="PTHR30270:SF0">
    <property type="entry name" value="THIAMINE-MONOPHOSPHATE KINASE"/>
    <property type="match status" value="1"/>
</dbReference>
<dbReference type="EMBL" id="UINC01000888">
    <property type="protein sequence ID" value="SUZ62790.1"/>
    <property type="molecule type" value="Genomic_DNA"/>
</dbReference>
<dbReference type="Gene3D" id="3.90.650.10">
    <property type="entry name" value="PurM-like C-terminal domain"/>
    <property type="match status" value="1"/>
</dbReference>
<dbReference type="SUPFAM" id="SSF56042">
    <property type="entry name" value="PurM C-terminal domain-like"/>
    <property type="match status" value="1"/>
</dbReference>
<dbReference type="CDD" id="cd02194">
    <property type="entry name" value="ThiL"/>
    <property type="match status" value="1"/>
</dbReference>
<dbReference type="Pfam" id="PF02769">
    <property type="entry name" value="AIRS_C"/>
    <property type="match status" value="1"/>
</dbReference>
<dbReference type="InterPro" id="IPR006283">
    <property type="entry name" value="ThiL-like"/>
</dbReference>
<gene>
    <name evidence="3" type="ORF">METZ01_LOCUS15644</name>
</gene>
<dbReference type="GO" id="GO:0009228">
    <property type="term" value="P:thiamine biosynthetic process"/>
    <property type="evidence" value="ECO:0007669"/>
    <property type="project" value="InterPro"/>
</dbReference>
<evidence type="ECO:0000259" key="2">
    <source>
        <dbReference type="Pfam" id="PF02769"/>
    </source>
</evidence>
<dbReference type="SUPFAM" id="SSF55326">
    <property type="entry name" value="PurM N-terminal domain-like"/>
    <property type="match status" value="1"/>
</dbReference>
<proteinExistence type="inferred from homology"/>
<dbReference type="Gene3D" id="3.30.1330.10">
    <property type="entry name" value="PurM-like, N-terminal domain"/>
    <property type="match status" value="1"/>
</dbReference>
<dbReference type="InterPro" id="IPR016188">
    <property type="entry name" value="PurM-like_N"/>
</dbReference>
<dbReference type="NCBIfam" id="TIGR01379">
    <property type="entry name" value="thiL"/>
    <property type="match status" value="1"/>
</dbReference>
<evidence type="ECO:0000259" key="1">
    <source>
        <dbReference type="Pfam" id="PF00586"/>
    </source>
</evidence>
<reference evidence="3" key="1">
    <citation type="submission" date="2018-05" db="EMBL/GenBank/DDBJ databases">
        <authorList>
            <person name="Lanie J.A."/>
            <person name="Ng W.-L."/>
            <person name="Kazmierczak K.M."/>
            <person name="Andrzejewski T.M."/>
            <person name="Davidsen T.M."/>
            <person name="Wayne K.J."/>
            <person name="Tettelin H."/>
            <person name="Glass J.I."/>
            <person name="Rusch D."/>
            <person name="Podicherti R."/>
            <person name="Tsui H.-C.T."/>
            <person name="Winkler M.E."/>
        </authorList>
    </citation>
    <scope>NUCLEOTIDE SEQUENCE</scope>
</reference>
<dbReference type="InterPro" id="IPR036676">
    <property type="entry name" value="PurM-like_C_sf"/>
</dbReference>
<organism evidence="3">
    <name type="scientific">marine metagenome</name>
    <dbReference type="NCBI Taxonomy" id="408172"/>
    <lineage>
        <taxon>unclassified sequences</taxon>
        <taxon>metagenomes</taxon>
        <taxon>ecological metagenomes</taxon>
    </lineage>
</organism>
<evidence type="ECO:0000313" key="3">
    <source>
        <dbReference type="EMBL" id="SUZ62790.1"/>
    </source>
</evidence>
<dbReference type="HAMAP" id="MF_02128">
    <property type="entry name" value="TMP_kinase"/>
    <property type="match status" value="1"/>
</dbReference>
<dbReference type="PIRSF" id="PIRSF005303">
    <property type="entry name" value="Thiam_monoph_kin"/>
    <property type="match status" value="1"/>
</dbReference>
<dbReference type="PANTHER" id="PTHR30270">
    <property type="entry name" value="THIAMINE-MONOPHOSPHATE KINASE"/>
    <property type="match status" value="1"/>
</dbReference>
<dbReference type="GO" id="GO:0009030">
    <property type="term" value="F:thiamine-phosphate kinase activity"/>
    <property type="evidence" value="ECO:0007669"/>
    <property type="project" value="InterPro"/>
</dbReference>
<dbReference type="InterPro" id="IPR010918">
    <property type="entry name" value="PurM-like_C_dom"/>
</dbReference>
<feature type="domain" description="PurM-like C-terminal" evidence="2">
    <location>
        <begin position="145"/>
        <end position="292"/>
    </location>
</feature>
<sequence>MAKVNQPDGTGNDGQEGVWLGAGDDAAVLDTGRLVMSTDLTVEDVHFRRSWVTFAETGARAVTAAASDLAAMAATPVAVLISVAIAPLEARAVLSELGDGIKAALRELGAPLVGGDLSASPGPVFIDVTVVGAAEEPVTRSGAHPGDELWVTGVLGGSAGAVRAWWEGAEPSPDLRASFVQPKARIEEARWLADQVDVSAMIDLSDGLAGDARDLATASGVRIVLDPRLVPVHPDLDGEDARSLAMSGGEDYELCFISPPDVTGRRSVEFQERFGIELTRVGHVEDGTGVEVLGEGDGLDGVSGGFDHFSSDRSC</sequence>
<accession>A0A381P7C3</accession>
<protein>
    <recommendedName>
        <fullName evidence="4">PurM-like N-terminal domain-containing protein</fullName>
    </recommendedName>
</protein>
<dbReference type="Pfam" id="PF00586">
    <property type="entry name" value="AIRS"/>
    <property type="match status" value="1"/>
</dbReference>